<keyword evidence="5" id="KW-1185">Reference proteome</keyword>
<dbReference type="PROSITE" id="PS50048">
    <property type="entry name" value="ZN2_CY6_FUNGAL_2"/>
    <property type="match status" value="1"/>
</dbReference>
<evidence type="ECO:0000256" key="2">
    <source>
        <dbReference type="SAM" id="MobiDB-lite"/>
    </source>
</evidence>
<evidence type="ECO:0000313" key="4">
    <source>
        <dbReference type="EMBL" id="KUJ19898.1"/>
    </source>
</evidence>
<organism evidence="4 5">
    <name type="scientific">Mollisia scopiformis</name>
    <name type="common">Conifer needle endophyte fungus</name>
    <name type="synonym">Phialocephala scopiformis</name>
    <dbReference type="NCBI Taxonomy" id="149040"/>
    <lineage>
        <taxon>Eukaryota</taxon>
        <taxon>Fungi</taxon>
        <taxon>Dikarya</taxon>
        <taxon>Ascomycota</taxon>
        <taxon>Pezizomycotina</taxon>
        <taxon>Leotiomycetes</taxon>
        <taxon>Helotiales</taxon>
        <taxon>Mollisiaceae</taxon>
        <taxon>Mollisia</taxon>
    </lineage>
</organism>
<dbReference type="Pfam" id="PF00172">
    <property type="entry name" value="Zn_clus"/>
    <property type="match status" value="1"/>
</dbReference>
<dbReference type="PROSITE" id="PS00463">
    <property type="entry name" value="ZN2_CY6_FUNGAL_1"/>
    <property type="match status" value="1"/>
</dbReference>
<dbReference type="GO" id="GO:0000981">
    <property type="term" value="F:DNA-binding transcription factor activity, RNA polymerase II-specific"/>
    <property type="evidence" value="ECO:0007669"/>
    <property type="project" value="InterPro"/>
</dbReference>
<dbReference type="RefSeq" id="XP_018074253.1">
    <property type="nucleotide sequence ID" value="XM_018207710.1"/>
</dbReference>
<dbReference type="InParanoid" id="A0A194XIA9"/>
<dbReference type="KEGG" id="psco:LY89DRAFT_464954"/>
<accession>A0A194XIA9</accession>
<dbReference type="InterPro" id="IPR036864">
    <property type="entry name" value="Zn2-C6_fun-type_DNA-bd_sf"/>
</dbReference>
<dbReference type="SUPFAM" id="SSF57701">
    <property type="entry name" value="Zn2/Cys6 DNA-binding domain"/>
    <property type="match status" value="1"/>
</dbReference>
<feature type="region of interest" description="Disordered" evidence="2">
    <location>
        <begin position="1"/>
        <end position="25"/>
    </location>
</feature>
<proteinExistence type="predicted"/>
<dbReference type="Gene3D" id="4.10.240.10">
    <property type="entry name" value="Zn(2)-C6 fungal-type DNA-binding domain"/>
    <property type="match status" value="1"/>
</dbReference>
<dbReference type="EMBL" id="KQ947410">
    <property type="protein sequence ID" value="KUJ19898.1"/>
    <property type="molecule type" value="Genomic_DNA"/>
</dbReference>
<keyword evidence="1" id="KW-0539">Nucleus</keyword>
<dbReference type="SMART" id="SM00066">
    <property type="entry name" value="GAL4"/>
    <property type="match status" value="1"/>
</dbReference>
<protein>
    <recommendedName>
        <fullName evidence="3">Zn(2)-C6 fungal-type domain-containing protein</fullName>
    </recommendedName>
</protein>
<dbReference type="OrthoDB" id="4158087at2759"/>
<evidence type="ECO:0000313" key="5">
    <source>
        <dbReference type="Proteomes" id="UP000070700"/>
    </source>
</evidence>
<reference evidence="4 5" key="1">
    <citation type="submission" date="2015-10" db="EMBL/GenBank/DDBJ databases">
        <title>Full genome of DAOMC 229536 Phialocephala scopiformis, a fungal endophyte of spruce producing the potent anti-insectan compound rugulosin.</title>
        <authorList>
            <consortium name="DOE Joint Genome Institute"/>
            <person name="Walker A.K."/>
            <person name="Frasz S.L."/>
            <person name="Seifert K.A."/>
            <person name="Miller J.D."/>
            <person name="Mondo S.J."/>
            <person name="Labutti K."/>
            <person name="Lipzen A."/>
            <person name="Dockter R."/>
            <person name="Kennedy M."/>
            <person name="Grigoriev I.V."/>
            <person name="Spatafora J.W."/>
        </authorList>
    </citation>
    <scope>NUCLEOTIDE SEQUENCE [LARGE SCALE GENOMIC DNA]</scope>
    <source>
        <strain evidence="4 5">CBS 120377</strain>
    </source>
</reference>
<dbReference type="GO" id="GO:0008270">
    <property type="term" value="F:zinc ion binding"/>
    <property type="evidence" value="ECO:0007669"/>
    <property type="project" value="InterPro"/>
</dbReference>
<dbReference type="InterPro" id="IPR052400">
    <property type="entry name" value="Zn2-C6_fungal_TF"/>
</dbReference>
<evidence type="ECO:0000256" key="1">
    <source>
        <dbReference type="ARBA" id="ARBA00023242"/>
    </source>
</evidence>
<dbReference type="AlphaFoldDB" id="A0A194XIA9"/>
<dbReference type="PRINTS" id="PR00755">
    <property type="entry name" value="AFLATOXINBRP"/>
</dbReference>
<gene>
    <name evidence="4" type="ORF">LY89DRAFT_464954</name>
</gene>
<dbReference type="GeneID" id="28817436"/>
<sequence>MESNTKSEIGAPGERKRRHHQRSRNGCVSCKSSHMRCDEGKPICRNCLKYGRSCGYTRGRGLASDQPLVKASNEAPESLFSPHLNQRPNSLLDTPLALNLTTAYPGKTPMLVSRSPLMSAIGVGMLDPFNGFPIPLSANSNLLLDHCEFKHFFAQSQYVELDFKDASAAVCRIFPNNWTTSGQEAIVAESCL</sequence>
<dbReference type="CDD" id="cd00067">
    <property type="entry name" value="GAL4"/>
    <property type="match status" value="1"/>
</dbReference>
<feature type="domain" description="Zn(2)-C6 fungal-type" evidence="3">
    <location>
        <begin position="26"/>
        <end position="56"/>
    </location>
</feature>
<dbReference type="PANTHER" id="PTHR47657:SF7">
    <property type="entry name" value="STEROL REGULATORY ELEMENT-BINDING PROTEIN ECM22"/>
    <property type="match status" value="1"/>
</dbReference>
<dbReference type="Proteomes" id="UP000070700">
    <property type="component" value="Unassembled WGS sequence"/>
</dbReference>
<dbReference type="PANTHER" id="PTHR47657">
    <property type="entry name" value="STEROL REGULATORY ELEMENT-BINDING PROTEIN ECM22"/>
    <property type="match status" value="1"/>
</dbReference>
<dbReference type="InterPro" id="IPR001138">
    <property type="entry name" value="Zn2Cys6_DnaBD"/>
</dbReference>
<evidence type="ECO:0000259" key="3">
    <source>
        <dbReference type="PROSITE" id="PS50048"/>
    </source>
</evidence>
<name>A0A194XIA9_MOLSC</name>